<dbReference type="InterPro" id="IPR018095">
    <property type="entry name" value="Thymidylate_kin_CS"/>
</dbReference>
<dbReference type="Proteomes" id="UP001345013">
    <property type="component" value="Unassembled WGS sequence"/>
</dbReference>
<dbReference type="GO" id="GO:0004798">
    <property type="term" value="F:dTMP kinase activity"/>
    <property type="evidence" value="ECO:0007669"/>
    <property type="project" value="UniProtKB-EC"/>
</dbReference>
<sequence length="229" mass="25689">MTPTGTSNENPSKRGHFIVIEGLDRSGKTTQCQMLCEDIGGLDKEFKYIKFPDRITPTGQVINAYLQGEAEHSDETMHLLFSANRWEAVQGILRDLKAGHTIVVDRYAFSGAVYSAAKENPHLSLEWCWNPDIGLPQPDLVLFLDISSEDAAKRGGYGEERYEKQDMQVKVRTLFKRLFARLPNLSVKVIDAGLSMEDVADQIWQAYKELDEAGSPSEELQVLPTLQAL</sequence>
<evidence type="ECO:0000313" key="11">
    <source>
        <dbReference type="Proteomes" id="UP001345013"/>
    </source>
</evidence>
<dbReference type="PANTHER" id="PTHR10344">
    <property type="entry name" value="THYMIDYLATE KINASE"/>
    <property type="match status" value="1"/>
</dbReference>
<evidence type="ECO:0000256" key="8">
    <source>
        <dbReference type="ARBA" id="ARBA00022840"/>
    </source>
</evidence>
<evidence type="ECO:0000256" key="6">
    <source>
        <dbReference type="ARBA" id="ARBA00022741"/>
    </source>
</evidence>
<evidence type="ECO:0000259" key="9">
    <source>
        <dbReference type="Pfam" id="PF02223"/>
    </source>
</evidence>
<evidence type="ECO:0000256" key="1">
    <source>
        <dbReference type="ARBA" id="ARBA00004992"/>
    </source>
</evidence>
<dbReference type="PANTHER" id="PTHR10344:SF1">
    <property type="entry name" value="THYMIDYLATE KINASE"/>
    <property type="match status" value="1"/>
</dbReference>
<dbReference type="InterPro" id="IPR018094">
    <property type="entry name" value="Thymidylate_kinase"/>
</dbReference>
<reference evidence="10 11" key="1">
    <citation type="submission" date="2023-08" db="EMBL/GenBank/DDBJ databases">
        <title>Black Yeasts Isolated from many extreme environments.</title>
        <authorList>
            <person name="Coleine C."/>
            <person name="Stajich J.E."/>
            <person name="Selbmann L."/>
        </authorList>
    </citation>
    <scope>NUCLEOTIDE SEQUENCE [LARGE SCALE GENOMIC DNA]</scope>
    <source>
        <strain evidence="10 11">CCFEE 5885</strain>
    </source>
</reference>
<comment type="similarity">
    <text evidence="2">Belongs to the thymidylate kinase family.</text>
</comment>
<dbReference type="Pfam" id="PF02223">
    <property type="entry name" value="Thymidylate_kin"/>
    <property type="match status" value="1"/>
</dbReference>
<proteinExistence type="inferred from homology"/>
<dbReference type="InterPro" id="IPR027417">
    <property type="entry name" value="P-loop_NTPase"/>
</dbReference>
<comment type="pathway">
    <text evidence="1">Pyrimidine metabolism; dTTP biosynthesis.</text>
</comment>
<dbReference type="EMBL" id="JAVRRG010000157">
    <property type="protein sequence ID" value="KAK5080115.1"/>
    <property type="molecule type" value="Genomic_DNA"/>
</dbReference>
<keyword evidence="7 10" id="KW-0418">Kinase</keyword>
<evidence type="ECO:0000256" key="2">
    <source>
        <dbReference type="ARBA" id="ARBA00009776"/>
    </source>
</evidence>
<evidence type="ECO:0000256" key="4">
    <source>
        <dbReference type="ARBA" id="ARBA00022679"/>
    </source>
</evidence>
<gene>
    <name evidence="10" type="primary">CDC8</name>
    <name evidence="10" type="ORF">LTR24_008677</name>
</gene>
<dbReference type="InterPro" id="IPR039430">
    <property type="entry name" value="Thymidylate_kin-like_dom"/>
</dbReference>
<organism evidence="10 11">
    <name type="scientific">Lithohypha guttulata</name>
    <dbReference type="NCBI Taxonomy" id="1690604"/>
    <lineage>
        <taxon>Eukaryota</taxon>
        <taxon>Fungi</taxon>
        <taxon>Dikarya</taxon>
        <taxon>Ascomycota</taxon>
        <taxon>Pezizomycotina</taxon>
        <taxon>Eurotiomycetes</taxon>
        <taxon>Chaetothyriomycetidae</taxon>
        <taxon>Chaetothyriales</taxon>
        <taxon>Trichomeriaceae</taxon>
        <taxon>Lithohypha</taxon>
    </lineage>
</organism>
<accession>A0ABR0JZN2</accession>
<keyword evidence="4 10" id="KW-0808">Transferase</keyword>
<dbReference type="HAMAP" id="MF_00165">
    <property type="entry name" value="Thymidylate_kinase"/>
    <property type="match status" value="1"/>
</dbReference>
<dbReference type="PROSITE" id="PS01331">
    <property type="entry name" value="THYMIDYLATE_KINASE"/>
    <property type="match status" value="1"/>
</dbReference>
<dbReference type="SUPFAM" id="SSF52540">
    <property type="entry name" value="P-loop containing nucleoside triphosphate hydrolases"/>
    <property type="match status" value="1"/>
</dbReference>
<keyword evidence="11" id="KW-1185">Reference proteome</keyword>
<evidence type="ECO:0000313" key="10">
    <source>
        <dbReference type="EMBL" id="KAK5080115.1"/>
    </source>
</evidence>
<feature type="domain" description="Thymidylate kinase-like" evidence="9">
    <location>
        <begin position="20"/>
        <end position="203"/>
    </location>
</feature>
<dbReference type="NCBIfam" id="TIGR00041">
    <property type="entry name" value="DTMP_kinase"/>
    <property type="match status" value="1"/>
</dbReference>
<evidence type="ECO:0000256" key="5">
    <source>
        <dbReference type="ARBA" id="ARBA00022727"/>
    </source>
</evidence>
<name>A0ABR0JZN2_9EURO</name>
<keyword evidence="5" id="KW-0545">Nucleotide biosynthesis</keyword>
<keyword evidence="6" id="KW-0547">Nucleotide-binding</keyword>
<evidence type="ECO:0000256" key="7">
    <source>
        <dbReference type="ARBA" id="ARBA00022777"/>
    </source>
</evidence>
<dbReference type="Gene3D" id="3.40.50.300">
    <property type="entry name" value="P-loop containing nucleotide triphosphate hydrolases"/>
    <property type="match status" value="1"/>
</dbReference>
<dbReference type="CDD" id="cd01672">
    <property type="entry name" value="TMPK"/>
    <property type="match status" value="1"/>
</dbReference>
<comment type="caution">
    <text evidence="10">The sequence shown here is derived from an EMBL/GenBank/DDBJ whole genome shotgun (WGS) entry which is preliminary data.</text>
</comment>
<dbReference type="EC" id="2.7.4.9" evidence="3"/>
<protein>
    <recommendedName>
        <fullName evidence="3">dTMP kinase</fullName>
        <ecNumber evidence="3">2.7.4.9</ecNumber>
    </recommendedName>
</protein>
<keyword evidence="8" id="KW-0067">ATP-binding</keyword>
<evidence type="ECO:0000256" key="3">
    <source>
        <dbReference type="ARBA" id="ARBA00012980"/>
    </source>
</evidence>